<dbReference type="Proteomes" id="UP000811609">
    <property type="component" value="Chromosome 3"/>
</dbReference>
<proteinExistence type="predicted"/>
<dbReference type="EMBL" id="CM031811">
    <property type="protein sequence ID" value="KAG6662608.1"/>
    <property type="molecule type" value="Genomic_DNA"/>
</dbReference>
<evidence type="ECO:0000313" key="1">
    <source>
        <dbReference type="EMBL" id="KAG6662608.1"/>
    </source>
</evidence>
<reference evidence="1" key="1">
    <citation type="submission" date="2020-12" db="EMBL/GenBank/DDBJ databases">
        <title>WGS assembly of Carya illinoinensis cv. Pawnee.</title>
        <authorList>
            <person name="Platts A."/>
            <person name="Shu S."/>
            <person name="Wright S."/>
            <person name="Barry K."/>
            <person name="Edger P."/>
            <person name="Pires J.C."/>
            <person name="Schmutz J."/>
        </authorList>
    </citation>
    <scope>NUCLEOTIDE SEQUENCE</scope>
    <source>
        <tissue evidence="1">Leaf</tissue>
    </source>
</reference>
<gene>
    <name evidence="1" type="ORF">CIPAW_03G253900</name>
</gene>
<name>A0A8T1R636_CARIL</name>
<protein>
    <submittedName>
        <fullName evidence="1">Uncharacterized protein</fullName>
    </submittedName>
</protein>
<sequence length="91" mass="10257">MPKLSRQRSHSELCPQVKMSMYVTLQANQVHAQLGLSMHIAEQEVMLPAAKRSQLGRVGYDKLEREPSTRMKLFELGGTISTQFIAFHVAS</sequence>
<comment type="caution">
    <text evidence="1">The sequence shown here is derived from an EMBL/GenBank/DDBJ whole genome shotgun (WGS) entry which is preliminary data.</text>
</comment>
<evidence type="ECO:0000313" key="2">
    <source>
        <dbReference type="Proteomes" id="UP000811609"/>
    </source>
</evidence>
<organism evidence="1 2">
    <name type="scientific">Carya illinoinensis</name>
    <name type="common">Pecan</name>
    <dbReference type="NCBI Taxonomy" id="32201"/>
    <lineage>
        <taxon>Eukaryota</taxon>
        <taxon>Viridiplantae</taxon>
        <taxon>Streptophyta</taxon>
        <taxon>Embryophyta</taxon>
        <taxon>Tracheophyta</taxon>
        <taxon>Spermatophyta</taxon>
        <taxon>Magnoliopsida</taxon>
        <taxon>eudicotyledons</taxon>
        <taxon>Gunneridae</taxon>
        <taxon>Pentapetalae</taxon>
        <taxon>rosids</taxon>
        <taxon>fabids</taxon>
        <taxon>Fagales</taxon>
        <taxon>Juglandaceae</taxon>
        <taxon>Carya</taxon>
    </lineage>
</organism>
<accession>A0A8T1R636</accession>
<dbReference type="AlphaFoldDB" id="A0A8T1R636"/>
<keyword evidence="2" id="KW-1185">Reference proteome</keyword>